<evidence type="ECO:0000256" key="4">
    <source>
        <dbReference type="ARBA" id="ARBA00022692"/>
    </source>
</evidence>
<reference evidence="9" key="1">
    <citation type="journal article" date="2022" name="Front. Microbiol.">
        <title>New perspectives on an old grouping: The genomic and phenotypic variability of Oxalobacter formigenes and the implications for calcium oxalate stone prevention.</title>
        <authorList>
            <person name="Chmiel J.A."/>
            <person name="Carr C."/>
            <person name="Stuivenberg G.A."/>
            <person name="Venema R."/>
            <person name="Chanyi R.M."/>
            <person name="Al K.F."/>
            <person name="Giguere D."/>
            <person name="Say H."/>
            <person name="Akouris P.P."/>
            <person name="Dominguez Romero S.A."/>
            <person name="Kwong A."/>
            <person name="Tai V."/>
            <person name="Koval S.F."/>
            <person name="Razvi H."/>
            <person name="Bjazevic J."/>
            <person name="Burton J.P."/>
        </authorList>
    </citation>
    <scope>NUCLEOTIDE SEQUENCE</scope>
    <source>
        <strain evidence="9">OxK</strain>
    </source>
</reference>
<dbReference type="InterPro" id="IPR036259">
    <property type="entry name" value="MFS_trans_sf"/>
</dbReference>
<dbReference type="Pfam" id="PF05977">
    <property type="entry name" value="MFS_3"/>
    <property type="match status" value="1"/>
</dbReference>
<feature type="transmembrane region" description="Helical" evidence="7">
    <location>
        <begin position="183"/>
        <end position="201"/>
    </location>
</feature>
<feature type="transmembrane region" description="Helical" evidence="7">
    <location>
        <begin position="321"/>
        <end position="346"/>
    </location>
</feature>
<evidence type="ECO:0000256" key="6">
    <source>
        <dbReference type="ARBA" id="ARBA00023136"/>
    </source>
</evidence>
<sequence>METGENTPQKAEPQIGAWTPFRHGVFRMLWIAILFVNIASWMQDVGAGWLMTSLAPTPVMVSLVQAATSTPFFLLAIPAGAMADIVDRRRYLIGTQIWMAACAGSLGILTLTGVTGSLLLLLFTFFLGVGIAMMMPAWGAIIPELVPREELQSAVALNSIAINIARSVGPAIAGMIVAAAGSGAVFVANACFYTVVLFLVIRWKRNVPQSTLPAEHLFAAVKTGLRFARHSQALRAVMVRGCCFFIFASASWALMPLIVRQELKRGPGTYGLLLACIGIGAITGAILMPRLIRRVTRDTIIRCASALYGIAMLALAVSDIVAAACAAMLVIGISWMMTASALMTAAQISLPGWVRARGLAFFWIVFTGGMAGGSVVWGQVAGLLNIPAALSIAAACLYVGIAISWRFYVGTQDKADLTPLSPDWAGPVPRNIGMDEGPIMVTIEYLIRPEDAEAFTDIMTRLRDIRQRNGAMQWNLFNDMTRPGIMIESYMIENMLDMLRQRERMTVSDHEVRNRARAYHRGSAPPKVIRMLSAIGHKRIFD</sequence>
<keyword evidence="4 7" id="KW-0812">Transmembrane</keyword>
<feature type="transmembrane region" description="Helical" evidence="7">
    <location>
        <begin position="24"/>
        <end position="42"/>
    </location>
</feature>
<comment type="subcellular location">
    <subcellularLocation>
        <location evidence="1">Cell membrane</location>
        <topology evidence="1">Multi-pass membrane protein</topology>
    </subcellularLocation>
</comment>
<feature type="transmembrane region" description="Helical" evidence="7">
    <location>
        <begin position="386"/>
        <end position="408"/>
    </location>
</feature>
<feature type="transmembrane region" description="Helical" evidence="7">
    <location>
        <begin position="299"/>
        <end position="315"/>
    </location>
</feature>
<dbReference type="AlphaFoldDB" id="A0A9E9LCQ0"/>
<dbReference type="RefSeq" id="WP_269315628.1">
    <property type="nucleotide sequence ID" value="NZ_CP098251.1"/>
</dbReference>
<dbReference type="PANTHER" id="PTHR23513:SF11">
    <property type="entry name" value="STAPHYLOFERRIN A TRANSPORTER"/>
    <property type="match status" value="1"/>
</dbReference>
<feature type="transmembrane region" description="Helical" evidence="7">
    <location>
        <begin position="237"/>
        <end position="258"/>
    </location>
</feature>
<evidence type="ECO:0000256" key="2">
    <source>
        <dbReference type="ARBA" id="ARBA00022448"/>
    </source>
</evidence>
<evidence type="ECO:0000313" key="9">
    <source>
        <dbReference type="EMBL" id="WAV90610.1"/>
    </source>
</evidence>
<keyword evidence="2" id="KW-0813">Transport</keyword>
<dbReference type="PROSITE" id="PS50850">
    <property type="entry name" value="MFS"/>
    <property type="match status" value="1"/>
</dbReference>
<keyword evidence="6 7" id="KW-0472">Membrane</keyword>
<dbReference type="InterPro" id="IPR010290">
    <property type="entry name" value="TM_effector"/>
</dbReference>
<dbReference type="PANTHER" id="PTHR23513">
    <property type="entry name" value="INTEGRAL MEMBRANE EFFLUX PROTEIN-RELATED"/>
    <property type="match status" value="1"/>
</dbReference>
<dbReference type="Gene3D" id="1.20.1250.20">
    <property type="entry name" value="MFS general substrate transporter like domains"/>
    <property type="match status" value="1"/>
</dbReference>
<keyword evidence="3" id="KW-1003">Cell membrane</keyword>
<feature type="transmembrane region" description="Helical" evidence="7">
    <location>
        <begin position="270"/>
        <end position="287"/>
    </location>
</feature>
<gene>
    <name evidence="9" type="ORF">NB646_07005</name>
</gene>
<protein>
    <submittedName>
        <fullName evidence="9">MFS transporter</fullName>
    </submittedName>
</protein>
<dbReference type="SUPFAM" id="SSF103473">
    <property type="entry name" value="MFS general substrate transporter"/>
    <property type="match status" value="1"/>
</dbReference>
<dbReference type="GO" id="GO:0022857">
    <property type="term" value="F:transmembrane transporter activity"/>
    <property type="evidence" value="ECO:0007669"/>
    <property type="project" value="InterPro"/>
</dbReference>
<keyword evidence="5 7" id="KW-1133">Transmembrane helix</keyword>
<evidence type="ECO:0000259" key="8">
    <source>
        <dbReference type="PROSITE" id="PS50850"/>
    </source>
</evidence>
<dbReference type="CDD" id="cd06173">
    <property type="entry name" value="MFS_MefA_like"/>
    <property type="match status" value="1"/>
</dbReference>
<evidence type="ECO:0000256" key="1">
    <source>
        <dbReference type="ARBA" id="ARBA00004651"/>
    </source>
</evidence>
<dbReference type="Proteomes" id="UP001164819">
    <property type="component" value="Chromosome"/>
</dbReference>
<evidence type="ECO:0000256" key="7">
    <source>
        <dbReference type="SAM" id="Phobius"/>
    </source>
</evidence>
<organism evidence="9">
    <name type="scientific">Oxalobacter aliiformigenes</name>
    <dbReference type="NCBI Taxonomy" id="2946593"/>
    <lineage>
        <taxon>Bacteria</taxon>
        <taxon>Pseudomonadati</taxon>
        <taxon>Pseudomonadota</taxon>
        <taxon>Betaproteobacteria</taxon>
        <taxon>Burkholderiales</taxon>
        <taxon>Oxalobacteraceae</taxon>
        <taxon>Oxalobacter</taxon>
    </lineage>
</organism>
<dbReference type="GO" id="GO:0005886">
    <property type="term" value="C:plasma membrane"/>
    <property type="evidence" value="ECO:0007669"/>
    <property type="project" value="UniProtKB-SubCell"/>
</dbReference>
<dbReference type="InterPro" id="IPR020846">
    <property type="entry name" value="MFS_dom"/>
</dbReference>
<feature type="transmembrane region" description="Helical" evidence="7">
    <location>
        <begin position="62"/>
        <end position="79"/>
    </location>
</feature>
<proteinExistence type="predicted"/>
<evidence type="ECO:0000256" key="3">
    <source>
        <dbReference type="ARBA" id="ARBA00022475"/>
    </source>
</evidence>
<name>A0A9E9LCQ0_9BURK</name>
<evidence type="ECO:0000256" key="5">
    <source>
        <dbReference type="ARBA" id="ARBA00022989"/>
    </source>
</evidence>
<feature type="transmembrane region" description="Helical" evidence="7">
    <location>
        <begin position="358"/>
        <end position="380"/>
    </location>
</feature>
<feature type="domain" description="Major facilitator superfamily (MFS) profile" evidence="8">
    <location>
        <begin position="25"/>
        <end position="412"/>
    </location>
</feature>
<accession>A0A9E9LCQ0</accession>
<dbReference type="EMBL" id="CP098251">
    <property type="protein sequence ID" value="WAV90610.1"/>
    <property type="molecule type" value="Genomic_DNA"/>
</dbReference>